<dbReference type="RefSeq" id="WP_109263251.1">
    <property type="nucleotide sequence ID" value="NZ_QEWP01000002.1"/>
</dbReference>
<dbReference type="Gene3D" id="3.40.50.12170">
    <property type="entry name" value="Uncharacterised protein PF07075, DUF1343"/>
    <property type="match status" value="1"/>
</dbReference>
<evidence type="ECO:0000259" key="1">
    <source>
        <dbReference type="Pfam" id="PF07075"/>
    </source>
</evidence>
<dbReference type="InterPro" id="IPR008302">
    <property type="entry name" value="NamZ"/>
</dbReference>
<evidence type="ECO:0000259" key="2">
    <source>
        <dbReference type="Pfam" id="PF20732"/>
    </source>
</evidence>
<dbReference type="InterPro" id="IPR048503">
    <property type="entry name" value="NamZ_C"/>
</dbReference>
<dbReference type="PIRSF" id="PIRSF016719">
    <property type="entry name" value="UCP016719"/>
    <property type="match status" value="1"/>
</dbReference>
<reference evidence="3 4" key="1">
    <citation type="submission" date="2018-05" db="EMBL/GenBank/DDBJ databases">
        <title>Marinilabilia rubrum sp. nov., isolated from saltern sediment.</title>
        <authorList>
            <person name="Zhang R."/>
        </authorList>
    </citation>
    <scope>NUCLEOTIDE SEQUENCE [LARGE SCALE GENOMIC DNA]</scope>
    <source>
        <strain evidence="3 4">WTE16</strain>
    </source>
</reference>
<feature type="domain" description="Peptidoglycan beta-N-acetylmuramidase NamZ C-terminal" evidence="2">
    <location>
        <begin position="250"/>
        <end position="389"/>
    </location>
</feature>
<dbReference type="PANTHER" id="PTHR42915:SF1">
    <property type="entry name" value="PEPTIDOGLYCAN BETA-N-ACETYLMURAMIDASE NAMZ"/>
    <property type="match status" value="1"/>
</dbReference>
<dbReference type="OrthoDB" id="9801061at2"/>
<dbReference type="AlphaFoldDB" id="A0A2U2BCU1"/>
<dbReference type="Pfam" id="PF07075">
    <property type="entry name" value="NamZ_N"/>
    <property type="match status" value="1"/>
</dbReference>
<dbReference type="EMBL" id="QEWP01000002">
    <property type="protein sequence ID" value="PWE00880.1"/>
    <property type="molecule type" value="Genomic_DNA"/>
</dbReference>
<evidence type="ECO:0000313" key="3">
    <source>
        <dbReference type="EMBL" id="PWE00880.1"/>
    </source>
</evidence>
<organism evidence="3 4">
    <name type="scientific">Marinilabilia rubra</name>
    <dbReference type="NCBI Taxonomy" id="2162893"/>
    <lineage>
        <taxon>Bacteria</taxon>
        <taxon>Pseudomonadati</taxon>
        <taxon>Bacteroidota</taxon>
        <taxon>Bacteroidia</taxon>
        <taxon>Marinilabiliales</taxon>
        <taxon>Marinilabiliaceae</taxon>
        <taxon>Marinilabilia</taxon>
    </lineage>
</organism>
<evidence type="ECO:0000313" key="4">
    <source>
        <dbReference type="Proteomes" id="UP000244956"/>
    </source>
</evidence>
<sequence>MKLIISTLIFVQLFTACIGCIGQTPTQLKTGAERTEKWLSLLSGKSVGLLVNQTSLIGRVHLVDSILSHGIDVKRIFAPEHGFRGNADAGEHVKDGIDETTKIPVISLYGESRKPNDKYLKDLDVVVFDVQDVGVRFYTYISSMHYMMEACARNGVEFIVLDRPNPNGDYFDGPVLEPEFRSFVGMHPIPVVHGLTVGELAKMINGEGWLENNLTCDLTVVGMDGYTHSIFYELPVKPSPNLPNMLSIRLYPSLCFFEASKMSVGRGTMFPFQVVGAPDSIYGDFTFTPGSIDGMAKHPKYEGEVCYGRDYRGLEPMKQEFSLEPLMHFYRLSPDKTGFISRREWFNLLSGNDRLIKKIEKGWSEEKIRKSWNSSLKKYGLLREKYLLYP</sequence>
<dbReference type="Gene3D" id="3.90.1150.140">
    <property type="match status" value="1"/>
</dbReference>
<name>A0A2U2BCU1_9BACT</name>
<dbReference type="PANTHER" id="PTHR42915">
    <property type="entry name" value="HYPOTHETICAL 460 KDA PROTEIN IN FEUA-SIGW INTERGENIC REGION [PRECURSOR]"/>
    <property type="match status" value="1"/>
</dbReference>
<proteinExistence type="predicted"/>
<accession>A0A2U2BCU1</accession>
<dbReference type="InterPro" id="IPR048502">
    <property type="entry name" value="NamZ_N"/>
</dbReference>
<dbReference type="PROSITE" id="PS51257">
    <property type="entry name" value="PROKAR_LIPOPROTEIN"/>
    <property type="match status" value="1"/>
</dbReference>
<protein>
    <submittedName>
        <fullName evidence="3">DUF1343 domain-containing protein</fullName>
    </submittedName>
</protein>
<keyword evidence="4" id="KW-1185">Reference proteome</keyword>
<comment type="caution">
    <text evidence="3">The sequence shown here is derived from an EMBL/GenBank/DDBJ whole genome shotgun (WGS) entry which is preliminary data.</text>
</comment>
<dbReference type="GO" id="GO:0033922">
    <property type="term" value="F:peptidoglycan beta-N-acetylmuramidase activity"/>
    <property type="evidence" value="ECO:0007669"/>
    <property type="project" value="InterPro"/>
</dbReference>
<feature type="domain" description="Peptidoglycan beta-N-acetylmuramidase NamZ N-terminal" evidence="1">
    <location>
        <begin position="47"/>
        <end position="245"/>
    </location>
</feature>
<dbReference type="Proteomes" id="UP000244956">
    <property type="component" value="Unassembled WGS sequence"/>
</dbReference>
<gene>
    <name evidence="3" type="ORF">DDZ16_04645</name>
</gene>
<dbReference type="Pfam" id="PF20732">
    <property type="entry name" value="NamZ_C"/>
    <property type="match status" value="1"/>
</dbReference>